<dbReference type="Proteomes" id="UP000614714">
    <property type="component" value="Unassembled WGS sequence"/>
</dbReference>
<evidence type="ECO:0000313" key="1">
    <source>
        <dbReference type="EMBL" id="MBJ6748962.1"/>
    </source>
</evidence>
<dbReference type="EMBL" id="JAEMHL010000001">
    <property type="protein sequence ID" value="MBJ6748962.1"/>
    <property type="molecule type" value="Genomic_DNA"/>
</dbReference>
<evidence type="ECO:0000313" key="2">
    <source>
        <dbReference type="Proteomes" id="UP000614714"/>
    </source>
</evidence>
<accession>A0ABS0Y9J3</accession>
<protein>
    <recommendedName>
        <fullName evidence="3">Alginate export domain-containing protein</fullName>
    </recommendedName>
</protein>
<gene>
    <name evidence="1" type="ORF">JFN91_01920</name>
</gene>
<sequence>MPPLSMNHSMTTRPGRFSAGAFFVQGVLLAVLVAFPSCAGASFAEPVAPVVPTTPAASVAPAASLAEHSPQPDIFPLLLPGLPLAPAAVPPGVRTEFRAEFPIEPWNGVRAADPTFVLQRGEYDGSSYKFFAEMGDLKLQQTRNTLQEVHGRGGHFSLLTGNSGNRAVVETFAASRGGGGDDTLVGATGELSLLDESARFKTIFLSGRKSLDREGRWPTAGARRGDVVGLVAQLEPLKGVVAAEAEYDYSSYDANTADPTSPLRDSAYRLKLSGGLGASRYTALYERTGPRYRLMNDGPARDRQGGSFGVETAIAAHVFDVKLSRYNDNLDNDPLAPRLYRYEGVFDYRFKGVRELPLALQYKKSFIDSTKEPLGSLPKDVAEDAVSGQVNYLAGSWDLGLRGGMSQRTDRLRQQRELTTTSVGFLPKFSAGSFTVAPDLSLKRVVDFSAAQRTDQYAVNLGLSGKLLEQRLDYEIKGGYKRECTGVPGTGREVLGAKLKAVYPLARFFNWTRQPSLGVKGEYNEVNNWTEDRRENNFSLLISLDGGSFL</sequence>
<evidence type="ECO:0008006" key="3">
    <source>
        <dbReference type="Google" id="ProtNLM"/>
    </source>
</evidence>
<organism evidence="1 2">
    <name type="scientific">Geomonas anaerohicana</name>
    <dbReference type="NCBI Taxonomy" id="2798583"/>
    <lineage>
        <taxon>Bacteria</taxon>
        <taxon>Pseudomonadati</taxon>
        <taxon>Thermodesulfobacteriota</taxon>
        <taxon>Desulfuromonadia</taxon>
        <taxon>Geobacterales</taxon>
        <taxon>Geobacteraceae</taxon>
        <taxon>Geomonas</taxon>
    </lineage>
</organism>
<name>A0ABS0Y9J3_9BACT</name>
<reference evidence="1 2" key="1">
    <citation type="submission" date="2020-12" db="EMBL/GenBank/DDBJ databases">
        <title>Geomonas sp. Red421, isolated from paddy soil.</title>
        <authorList>
            <person name="Xu Z."/>
            <person name="Zhang Z."/>
            <person name="Masuda Y."/>
            <person name="Itoh H."/>
            <person name="Senoo K."/>
        </authorList>
    </citation>
    <scope>NUCLEOTIDE SEQUENCE [LARGE SCALE GENOMIC DNA]</scope>
    <source>
        <strain evidence="1 2">Red421</strain>
    </source>
</reference>
<keyword evidence="2" id="KW-1185">Reference proteome</keyword>
<dbReference type="RefSeq" id="WP_199387522.1">
    <property type="nucleotide sequence ID" value="NZ_JAEMHL010000001.1"/>
</dbReference>
<comment type="caution">
    <text evidence="1">The sequence shown here is derived from an EMBL/GenBank/DDBJ whole genome shotgun (WGS) entry which is preliminary data.</text>
</comment>
<proteinExistence type="predicted"/>